<dbReference type="InterPro" id="IPR003029">
    <property type="entry name" value="S1_domain"/>
</dbReference>
<organism evidence="11 12">
    <name type="scientific">Paracidobacterium acidisoli</name>
    <dbReference type="NCBI Taxonomy" id="2303751"/>
    <lineage>
        <taxon>Bacteria</taxon>
        <taxon>Pseudomonadati</taxon>
        <taxon>Acidobacteriota</taxon>
        <taxon>Terriglobia</taxon>
        <taxon>Terriglobales</taxon>
        <taxon>Acidobacteriaceae</taxon>
        <taxon>Paracidobacterium</taxon>
    </lineage>
</organism>
<keyword evidence="4 11" id="KW-0689">Ribosomal protein</keyword>
<dbReference type="FunFam" id="2.40.50.140:FF:000103">
    <property type="entry name" value="protein RRP5 homolog"/>
    <property type="match status" value="1"/>
</dbReference>
<dbReference type="SUPFAM" id="SSF50249">
    <property type="entry name" value="Nucleic acid-binding proteins"/>
    <property type="match status" value="5"/>
</dbReference>
<evidence type="ECO:0000259" key="10">
    <source>
        <dbReference type="PROSITE" id="PS50126"/>
    </source>
</evidence>
<dbReference type="PRINTS" id="PR00681">
    <property type="entry name" value="RIBOSOMALS1"/>
</dbReference>
<evidence type="ECO:0000313" key="11">
    <source>
        <dbReference type="EMBL" id="RFU16637.1"/>
    </source>
</evidence>
<dbReference type="InterPro" id="IPR035104">
    <property type="entry name" value="Ribosomal_protein_S1-like"/>
</dbReference>
<dbReference type="InterPro" id="IPR012340">
    <property type="entry name" value="NA-bd_OB-fold"/>
</dbReference>
<comment type="similarity">
    <text evidence="1">Belongs to the bacterial ribosomal protein bS1 family.</text>
</comment>
<evidence type="ECO:0000256" key="4">
    <source>
        <dbReference type="ARBA" id="ARBA00022980"/>
    </source>
</evidence>
<dbReference type="CDD" id="cd04465">
    <property type="entry name" value="S1_RPS1_repeat_ec2_hs2"/>
    <property type="match status" value="1"/>
</dbReference>
<evidence type="ECO:0000256" key="8">
    <source>
        <dbReference type="ARBA" id="ARBA00035517"/>
    </source>
</evidence>
<dbReference type="OrthoDB" id="9804077at2"/>
<gene>
    <name evidence="11" type="ORF">D0Y96_07685</name>
</gene>
<dbReference type="PROSITE" id="PS50126">
    <property type="entry name" value="S1"/>
    <property type="match status" value="5"/>
</dbReference>
<feature type="domain" description="S1 motif" evidence="10">
    <location>
        <begin position="229"/>
        <end position="297"/>
    </location>
</feature>
<evidence type="ECO:0000313" key="12">
    <source>
        <dbReference type="Proteomes" id="UP000264702"/>
    </source>
</evidence>
<dbReference type="FunFam" id="2.40.50.140:FF:000051">
    <property type="entry name" value="RNA-binding transcriptional accessory protein"/>
    <property type="match status" value="1"/>
</dbReference>
<feature type="region of interest" description="Disordered" evidence="9">
    <location>
        <begin position="1"/>
        <end position="31"/>
    </location>
</feature>
<evidence type="ECO:0000256" key="3">
    <source>
        <dbReference type="ARBA" id="ARBA00022884"/>
    </source>
</evidence>
<dbReference type="Pfam" id="PF00575">
    <property type="entry name" value="S1"/>
    <property type="match status" value="5"/>
</dbReference>
<evidence type="ECO:0000256" key="5">
    <source>
        <dbReference type="ARBA" id="ARBA00023274"/>
    </source>
</evidence>
<keyword evidence="5" id="KW-0687">Ribonucleoprotein</keyword>
<name>A0A372INX0_9BACT</name>
<keyword evidence="12" id="KW-1185">Reference proteome</keyword>
<evidence type="ECO:0000256" key="6">
    <source>
        <dbReference type="ARBA" id="ARBA00025604"/>
    </source>
</evidence>
<dbReference type="FunFam" id="2.40.50.140:FF:000011">
    <property type="entry name" value="30S ribosomal protein S1"/>
    <property type="match status" value="1"/>
</dbReference>
<dbReference type="AlphaFoldDB" id="A0A372INX0"/>
<feature type="domain" description="S1 motif" evidence="10">
    <location>
        <begin position="143"/>
        <end position="208"/>
    </location>
</feature>
<evidence type="ECO:0000256" key="1">
    <source>
        <dbReference type="ARBA" id="ARBA00006767"/>
    </source>
</evidence>
<evidence type="ECO:0000256" key="9">
    <source>
        <dbReference type="SAM" id="MobiDB-lite"/>
    </source>
</evidence>
<comment type="caution">
    <text evidence="11">The sequence shown here is derived from an EMBL/GenBank/DDBJ whole genome shotgun (WGS) entry which is preliminary data.</text>
</comment>
<evidence type="ECO:0000256" key="2">
    <source>
        <dbReference type="ARBA" id="ARBA00022737"/>
    </source>
</evidence>
<feature type="domain" description="S1 motif" evidence="10">
    <location>
        <begin position="314"/>
        <end position="384"/>
    </location>
</feature>
<dbReference type="InterPro" id="IPR050437">
    <property type="entry name" value="Ribos_protein_bS1-like"/>
</dbReference>
<sequence>MTNESISEAPSRAADPSEPISTSLAGPEASGAAVAVSEPAESFGALLSQFERSHVHRTGEGTKQLEGTVVSVSADGVFLDIGYKTEGVLPRTAFDNHAEGVAPGDRFPVSVKGRNAEGYYELSRLKLAPVTDWASLEAAFVQKAPIVGTVTGVVKGGLSVDVGVRAFMPASRSGTREAGEMEKLVGQEITCQIIKLDAAEEDVVVDRRVIAEEEARSLEAGRWSAVREGDVLDGQVRSLASYGAFVDVGGIDGLLHVSDLSWSRVNSPEEVLSVGQQLRVKVLKIDSENRRISLGLKQLLPEPWDSATERYAAGQRVTGTISRLTDFGAFVEVEPGIEGLIHVSEMSWIKRVRRPSDVLKQGDTVDTVILSISPAERRLSLGLKQALGDPWTDAEQKFPAGTTMEGRITRLTKFGAFVQLAEGVEGLVHVSEISAEKRINHPQDVLKAGETVKALVLAVDREKRQIRLSMKQLVPSSLDEYLAEHNEGDIVSGRVVKEDGDRATVELGEGVQAFCRPAAGRPVVEEKKAEGKADLSSLTSMLQARWKSGPAPVAVRPEALRAGQVRSFRIVKLDREARMLEVEQA</sequence>
<dbReference type="Gene3D" id="2.40.50.140">
    <property type="entry name" value="Nucleic acid-binding proteins"/>
    <property type="match status" value="5"/>
</dbReference>
<proteinExistence type="inferred from homology"/>
<dbReference type="GO" id="GO:0006412">
    <property type="term" value="P:translation"/>
    <property type="evidence" value="ECO:0007669"/>
    <property type="project" value="TreeGrafter"/>
</dbReference>
<dbReference type="GO" id="GO:0003735">
    <property type="term" value="F:structural constituent of ribosome"/>
    <property type="evidence" value="ECO:0007669"/>
    <property type="project" value="TreeGrafter"/>
</dbReference>
<evidence type="ECO:0000256" key="7">
    <source>
        <dbReference type="ARBA" id="ARBA00035293"/>
    </source>
</evidence>
<feature type="domain" description="S1 motif" evidence="10">
    <location>
        <begin position="62"/>
        <end position="125"/>
    </location>
</feature>
<dbReference type="PANTHER" id="PTHR10724:SF7">
    <property type="entry name" value="SMALL RIBOSOMAL SUBUNIT PROTEIN BS1C"/>
    <property type="match status" value="1"/>
</dbReference>
<dbReference type="NCBIfam" id="NF004952">
    <property type="entry name" value="PRK06299.1-2"/>
    <property type="match status" value="1"/>
</dbReference>
<dbReference type="GO" id="GO:0022627">
    <property type="term" value="C:cytosolic small ribosomal subunit"/>
    <property type="evidence" value="ECO:0007669"/>
    <property type="project" value="TreeGrafter"/>
</dbReference>
<comment type="function">
    <text evidence="6">Binds mRNA; thus facilitating recognition of the initiation point. It is needed to translate mRNA with a short Shine-Dalgarno (SD) purine-rich sequence.</text>
</comment>
<dbReference type="GO" id="GO:0003729">
    <property type="term" value="F:mRNA binding"/>
    <property type="evidence" value="ECO:0007669"/>
    <property type="project" value="UniProtKB-ARBA"/>
</dbReference>
<dbReference type="EMBL" id="QVQT01000003">
    <property type="protein sequence ID" value="RFU16637.1"/>
    <property type="molecule type" value="Genomic_DNA"/>
</dbReference>
<accession>A0A372INX0</accession>
<protein>
    <recommendedName>
        <fullName evidence="7">Small ribosomal subunit protein bS1</fullName>
    </recommendedName>
    <alternativeName>
        <fullName evidence="8">30S ribosomal protein S1</fullName>
    </alternativeName>
</protein>
<dbReference type="SMART" id="SM00316">
    <property type="entry name" value="S1"/>
    <property type="match status" value="6"/>
</dbReference>
<keyword evidence="3" id="KW-0694">RNA-binding</keyword>
<keyword evidence="2" id="KW-0677">Repeat</keyword>
<dbReference type="PANTHER" id="PTHR10724">
    <property type="entry name" value="30S RIBOSOMAL PROTEIN S1"/>
    <property type="match status" value="1"/>
</dbReference>
<dbReference type="CDD" id="cd05688">
    <property type="entry name" value="S1_RPS1_repeat_ec3"/>
    <property type="match status" value="2"/>
</dbReference>
<feature type="domain" description="S1 motif" evidence="10">
    <location>
        <begin position="401"/>
        <end position="471"/>
    </location>
</feature>
<dbReference type="Proteomes" id="UP000264702">
    <property type="component" value="Unassembled WGS sequence"/>
</dbReference>
<reference evidence="11 12" key="1">
    <citation type="submission" date="2018-08" db="EMBL/GenBank/DDBJ databases">
        <title>Acidipila sp. 4G-K13, an acidobacterium isolated from forest soil.</title>
        <authorList>
            <person name="Gao Z.-H."/>
            <person name="Qiu L.-H."/>
        </authorList>
    </citation>
    <scope>NUCLEOTIDE SEQUENCE [LARGE SCALE GENOMIC DNA]</scope>
    <source>
        <strain evidence="11 12">4G-K13</strain>
    </source>
</reference>